<proteinExistence type="predicted"/>
<organism evidence="2 3">
    <name type="scientific">Lysinibacter cavernae</name>
    <dbReference type="NCBI Taxonomy" id="1640652"/>
    <lineage>
        <taxon>Bacteria</taxon>
        <taxon>Bacillati</taxon>
        <taxon>Actinomycetota</taxon>
        <taxon>Actinomycetes</taxon>
        <taxon>Micrococcales</taxon>
        <taxon>Microbacteriaceae</taxon>
        <taxon>Lysinibacter</taxon>
    </lineage>
</organism>
<accession>A0A7X5QYY1</accession>
<feature type="transmembrane region" description="Helical" evidence="1">
    <location>
        <begin position="33"/>
        <end position="55"/>
    </location>
</feature>
<name>A0A7X5QYY1_9MICO</name>
<keyword evidence="3" id="KW-1185">Reference proteome</keyword>
<keyword evidence="1" id="KW-0812">Transmembrane</keyword>
<dbReference type="AlphaFoldDB" id="A0A7X5QYY1"/>
<keyword evidence="1" id="KW-1133">Transmembrane helix</keyword>
<reference evidence="2 3" key="1">
    <citation type="submission" date="2020-02" db="EMBL/GenBank/DDBJ databases">
        <title>Sequencing the genomes of 1000 actinobacteria strains.</title>
        <authorList>
            <person name="Klenk H.-P."/>
        </authorList>
    </citation>
    <scope>NUCLEOTIDE SEQUENCE [LARGE SCALE GENOMIC DNA]</scope>
    <source>
        <strain evidence="2 3">DSM 27960</strain>
    </source>
</reference>
<evidence type="ECO:0000256" key="1">
    <source>
        <dbReference type="SAM" id="Phobius"/>
    </source>
</evidence>
<sequence>MFTVVSLRDNPGMSFFELFFATRDSNGHLRGAAIVWAWAPVVLLPLGALFAWIAVRRGARQASN</sequence>
<dbReference type="Proteomes" id="UP000541033">
    <property type="component" value="Unassembled WGS sequence"/>
</dbReference>
<evidence type="ECO:0000313" key="2">
    <source>
        <dbReference type="EMBL" id="NIH52575.1"/>
    </source>
</evidence>
<keyword evidence="1" id="KW-0472">Membrane</keyword>
<evidence type="ECO:0000313" key="3">
    <source>
        <dbReference type="Proteomes" id="UP000541033"/>
    </source>
</evidence>
<dbReference type="EMBL" id="JAAMOX010000001">
    <property type="protein sequence ID" value="NIH52575.1"/>
    <property type="molecule type" value="Genomic_DNA"/>
</dbReference>
<gene>
    <name evidence="2" type="ORF">FHX76_000443</name>
</gene>
<protein>
    <submittedName>
        <fullName evidence="2">Uncharacterized protein</fullName>
    </submittedName>
</protein>
<comment type="caution">
    <text evidence="2">The sequence shown here is derived from an EMBL/GenBank/DDBJ whole genome shotgun (WGS) entry which is preliminary data.</text>
</comment>